<protein>
    <submittedName>
        <fullName evidence="2">Uncharacterized protein</fullName>
    </submittedName>
</protein>
<feature type="region of interest" description="Disordered" evidence="1">
    <location>
        <begin position="16"/>
        <end position="59"/>
    </location>
</feature>
<dbReference type="AlphaFoldDB" id="A0A4Q9QA31"/>
<evidence type="ECO:0000313" key="3">
    <source>
        <dbReference type="Proteomes" id="UP000292082"/>
    </source>
</evidence>
<dbReference type="Proteomes" id="UP000292082">
    <property type="component" value="Unassembled WGS sequence"/>
</dbReference>
<evidence type="ECO:0000313" key="2">
    <source>
        <dbReference type="EMBL" id="TBU64405.1"/>
    </source>
</evidence>
<gene>
    <name evidence="2" type="ORF">BD310DRAFT_914585</name>
</gene>
<evidence type="ECO:0000256" key="1">
    <source>
        <dbReference type="SAM" id="MobiDB-lite"/>
    </source>
</evidence>
<feature type="region of interest" description="Disordered" evidence="1">
    <location>
        <begin position="91"/>
        <end position="118"/>
    </location>
</feature>
<keyword evidence="3" id="KW-1185">Reference proteome</keyword>
<accession>A0A4Q9QA31</accession>
<sequence length="118" mass="12149">MPSSLCLAFRQVSASEPIPESASQTPTQCPPPSGVPSPHGPPLSDDRRRGMASARGSEQSGLDLLCGSLILGCVFRFASLSLRFRAQPDGRIGGGGTVSVSEAGTESEKGCCTGRDVN</sequence>
<proteinExistence type="predicted"/>
<reference evidence="2 3" key="1">
    <citation type="submission" date="2019-01" db="EMBL/GenBank/DDBJ databases">
        <title>Draft genome sequences of three monokaryotic isolates of the white-rot basidiomycete fungus Dichomitus squalens.</title>
        <authorList>
            <consortium name="DOE Joint Genome Institute"/>
            <person name="Lopez S.C."/>
            <person name="Andreopoulos B."/>
            <person name="Pangilinan J."/>
            <person name="Lipzen A."/>
            <person name="Riley R."/>
            <person name="Ahrendt S."/>
            <person name="Ng V."/>
            <person name="Barry K."/>
            <person name="Daum C."/>
            <person name="Grigoriev I.V."/>
            <person name="Hilden K.S."/>
            <person name="Makela M.R."/>
            <person name="de Vries R.P."/>
        </authorList>
    </citation>
    <scope>NUCLEOTIDE SEQUENCE [LARGE SCALE GENOMIC DNA]</scope>
    <source>
        <strain evidence="2 3">CBS 464.89</strain>
    </source>
</reference>
<dbReference type="EMBL" id="ML145086">
    <property type="protein sequence ID" value="TBU64405.1"/>
    <property type="molecule type" value="Genomic_DNA"/>
</dbReference>
<organism evidence="2 3">
    <name type="scientific">Dichomitus squalens</name>
    <dbReference type="NCBI Taxonomy" id="114155"/>
    <lineage>
        <taxon>Eukaryota</taxon>
        <taxon>Fungi</taxon>
        <taxon>Dikarya</taxon>
        <taxon>Basidiomycota</taxon>
        <taxon>Agaricomycotina</taxon>
        <taxon>Agaricomycetes</taxon>
        <taxon>Polyporales</taxon>
        <taxon>Polyporaceae</taxon>
        <taxon>Dichomitus</taxon>
    </lineage>
</organism>
<name>A0A4Q9QA31_9APHY</name>
<feature type="compositionally biased region" description="Pro residues" evidence="1">
    <location>
        <begin position="28"/>
        <end position="41"/>
    </location>
</feature>